<gene>
    <name evidence="2" type="ORF">GGR89_000256</name>
</gene>
<dbReference type="AlphaFoldDB" id="A0A7X5XV85"/>
<keyword evidence="1" id="KW-1133">Transmembrane helix</keyword>
<name>A0A7X5XV85_9SPHN</name>
<feature type="transmembrane region" description="Helical" evidence="1">
    <location>
        <begin position="218"/>
        <end position="242"/>
    </location>
</feature>
<dbReference type="EMBL" id="JAATJB010000001">
    <property type="protein sequence ID" value="NJB95964.1"/>
    <property type="molecule type" value="Genomic_DNA"/>
</dbReference>
<feature type="transmembrane region" description="Helical" evidence="1">
    <location>
        <begin position="12"/>
        <end position="29"/>
    </location>
</feature>
<feature type="transmembrane region" description="Helical" evidence="1">
    <location>
        <begin position="273"/>
        <end position="292"/>
    </location>
</feature>
<feature type="transmembrane region" description="Helical" evidence="1">
    <location>
        <begin position="88"/>
        <end position="109"/>
    </location>
</feature>
<evidence type="ECO:0000313" key="3">
    <source>
        <dbReference type="Proteomes" id="UP000531251"/>
    </source>
</evidence>
<proteinExistence type="predicted"/>
<keyword evidence="1" id="KW-0812">Transmembrane</keyword>
<feature type="transmembrane region" description="Helical" evidence="1">
    <location>
        <begin position="121"/>
        <end position="154"/>
    </location>
</feature>
<keyword evidence="1" id="KW-0472">Membrane</keyword>
<feature type="transmembrane region" description="Helical" evidence="1">
    <location>
        <begin position="174"/>
        <end position="197"/>
    </location>
</feature>
<organism evidence="2 3">
    <name type="scientific">Sphingomonas trueperi</name>
    <dbReference type="NCBI Taxonomy" id="53317"/>
    <lineage>
        <taxon>Bacteria</taxon>
        <taxon>Pseudomonadati</taxon>
        <taxon>Pseudomonadota</taxon>
        <taxon>Alphaproteobacteria</taxon>
        <taxon>Sphingomonadales</taxon>
        <taxon>Sphingomonadaceae</taxon>
        <taxon>Sphingomonas</taxon>
    </lineage>
</organism>
<protein>
    <recommendedName>
        <fullName evidence="4">Glucosyltransferase GtrII-like protein</fullName>
    </recommendedName>
</protein>
<dbReference type="Proteomes" id="UP000531251">
    <property type="component" value="Unassembled WGS sequence"/>
</dbReference>
<feature type="transmembrane region" description="Helical" evidence="1">
    <location>
        <begin position="355"/>
        <end position="379"/>
    </location>
</feature>
<keyword evidence="3" id="KW-1185">Reference proteome</keyword>
<reference evidence="2 3" key="1">
    <citation type="submission" date="2020-03" db="EMBL/GenBank/DDBJ databases">
        <title>Genomic Encyclopedia of Type Strains, Phase IV (KMG-IV): sequencing the most valuable type-strain genomes for metagenomic binning, comparative biology and taxonomic classification.</title>
        <authorList>
            <person name="Goeker M."/>
        </authorList>
    </citation>
    <scope>NUCLEOTIDE SEQUENCE [LARGE SCALE GENOMIC DNA]</scope>
    <source>
        <strain evidence="2 3">DSM 7225</strain>
    </source>
</reference>
<comment type="caution">
    <text evidence="2">The sequence shown here is derived from an EMBL/GenBank/DDBJ whole genome shotgun (WGS) entry which is preliminary data.</text>
</comment>
<evidence type="ECO:0000256" key="1">
    <source>
        <dbReference type="SAM" id="Phobius"/>
    </source>
</evidence>
<dbReference type="RefSeq" id="WP_125975058.1">
    <property type="nucleotide sequence ID" value="NZ_BAAADY010000042.1"/>
</dbReference>
<sequence>MDNGVSLRWWQTRWFVLFATLVATVPLLWPDIPPLVDLPGHMGRYRVQLVYDEVPWLHEWYDFRWQLMGNLGVDLLVFPMSKIFGLELGVKLIVITIPAMTVAGFLMIAREVHGRIPATALFALPLAYAFPFHFGFVNFALSLGMAMLAFGWWLRLARLGKFQFRSMVFVPLSVIIWITHTFGWGVLGVLAFSAELVRQHDLRRNRALPWYKDLKDGWIAPLFFAGLQCLVLALPAVLMVIWRGGEHVSGQTFDWFNWRAKTLWVTQVFRDRWQLFDLASVGVIFLLMLKAVRDPNLQYSRNLGLSALLLLLVYLLLPRVVFGSAYADMRMVPFLIAIAILAIRPKPGLSMRGATLVAVLGLAFFLARIGATTASFYLYDKAYDRELKALDHVPIGARLVSFVGETCYNEWAMTRLQHVPGLALERRLAYTNDQWSMPGGQLMTVHYRAAKRFAHDPSELVTNVQCPREWWRPIARSLALFPRDAFDYVWLIRPPAYDKRYEQGLIPVWRDGPSVLYRVDHDVPGPGLNPGDLPIPRPEAVLIREAEAAGELPGNGTAPPS</sequence>
<feature type="transmembrane region" description="Helical" evidence="1">
    <location>
        <begin position="299"/>
        <end position="317"/>
    </location>
</feature>
<accession>A0A7X5XV85</accession>
<feature type="transmembrane region" description="Helical" evidence="1">
    <location>
        <begin position="323"/>
        <end position="343"/>
    </location>
</feature>
<evidence type="ECO:0000313" key="2">
    <source>
        <dbReference type="EMBL" id="NJB95964.1"/>
    </source>
</evidence>
<evidence type="ECO:0008006" key="4">
    <source>
        <dbReference type="Google" id="ProtNLM"/>
    </source>
</evidence>